<dbReference type="SUPFAM" id="SSF51905">
    <property type="entry name" value="FAD/NAD(P)-binding domain"/>
    <property type="match status" value="1"/>
</dbReference>
<protein>
    <recommendedName>
        <fullName evidence="2">Glucose-methanol-choline oxidoreductase C-terminal domain-containing protein</fullName>
    </recommendedName>
</protein>
<dbReference type="Gene3D" id="3.50.50.60">
    <property type="entry name" value="FAD/NAD(P)-binding domain"/>
    <property type="match status" value="1"/>
</dbReference>
<gene>
    <name evidence="3" type="ORF">Daesc_001737</name>
</gene>
<dbReference type="GO" id="GO:0044550">
    <property type="term" value="P:secondary metabolite biosynthetic process"/>
    <property type="evidence" value="ECO:0007669"/>
    <property type="project" value="TreeGrafter"/>
</dbReference>
<dbReference type="Proteomes" id="UP001369815">
    <property type="component" value="Unassembled WGS sequence"/>
</dbReference>
<dbReference type="EMBL" id="JBANMG010000002">
    <property type="protein sequence ID" value="KAK6956459.1"/>
    <property type="molecule type" value="Genomic_DNA"/>
</dbReference>
<dbReference type="Gene3D" id="3.30.560.10">
    <property type="entry name" value="Glucose Oxidase, domain 3"/>
    <property type="match status" value="1"/>
</dbReference>
<feature type="domain" description="Glucose-methanol-choline oxidoreductase C-terminal" evidence="2">
    <location>
        <begin position="103"/>
        <end position="239"/>
    </location>
</feature>
<evidence type="ECO:0000256" key="1">
    <source>
        <dbReference type="ARBA" id="ARBA00010790"/>
    </source>
</evidence>
<dbReference type="InterPro" id="IPR036188">
    <property type="entry name" value="FAD/NAD-bd_sf"/>
</dbReference>
<comment type="caution">
    <text evidence="3">The sequence shown here is derived from an EMBL/GenBank/DDBJ whole genome shotgun (WGS) entry which is preliminary data.</text>
</comment>
<dbReference type="Pfam" id="PF05199">
    <property type="entry name" value="GMC_oxred_C"/>
    <property type="match status" value="1"/>
</dbReference>
<sequence length="256" mass="28271">MFGGNKNFTDWAQELWRANKTGPYSMGIGNAAAWLGMPVISPERFESIASKLENQDHAAQLPPDTDPTVVAVSASENMADIILYSNHVLTGAGSSGTLVDLHPLSRGTVNINTTDPFNTEPIVDYRALTNPVDIDIMIEMLRFTKRYFFETRLKEFSPRQVQPPDYVNEPEDLAGFLAENLSPSEFHPSGTCAMMPRELGGVVDENLRVYGVEHLRVVDASIMPTLPGANTCQSVYAIAEKVSDIWCVRRYITNGS</sequence>
<dbReference type="PANTHER" id="PTHR11552">
    <property type="entry name" value="GLUCOSE-METHANOL-CHOLINE GMC OXIDOREDUCTASE"/>
    <property type="match status" value="1"/>
</dbReference>
<dbReference type="GO" id="GO:0016614">
    <property type="term" value="F:oxidoreductase activity, acting on CH-OH group of donors"/>
    <property type="evidence" value="ECO:0007669"/>
    <property type="project" value="InterPro"/>
</dbReference>
<dbReference type="InterPro" id="IPR007867">
    <property type="entry name" value="GMC_OxRtase_C"/>
</dbReference>
<proteinExistence type="inferred from homology"/>
<comment type="similarity">
    <text evidence="1">Belongs to the GMC oxidoreductase family.</text>
</comment>
<dbReference type="PANTHER" id="PTHR11552:SF115">
    <property type="entry name" value="DEHYDROGENASE XPTC-RELATED"/>
    <property type="match status" value="1"/>
</dbReference>
<dbReference type="SUPFAM" id="SSF54373">
    <property type="entry name" value="FAD-linked reductases, C-terminal domain"/>
    <property type="match status" value="1"/>
</dbReference>
<dbReference type="InterPro" id="IPR012132">
    <property type="entry name" value="GMC_OxRdtase"/>
</dbReference>
<evidence type="ECO:0000259" key="2">
    <source>
        <dbReference type="Pfam" id="PF05199"/>
    </source>
</evidence>
<name>A0AAX6MV09_9PEZI</name>
<organism evidence="3 4">
    <name type="scientific">Daldinia eschscholtzii</name>
    <dbReference type="NCBI Taxonomy" id="292717"/>
    <lineage>
        <taxon>Eukaryota</taxon>
        <taxon>Fungi</taxon>
        <taxon>Dikarya</taxon>
        <taxon>Ascomycota</taxon>
        <taxon>Pezizomycotina</taxon>
        <taxon>Sordariomycetes</taxon>
        <taxon>Xylariomycetidae</taxon>
        <taxon>Xylariales</taxon>
        <taxon>Hypoxylaceae</taxon>
        <taxon>Daldinia</taxon>
    </lineage>
</organism>
<evidence type="ECO:0000313" key="3">
    <source>
        <dbReference type="EMBL" id="KAK6956459.1"/>
    </source>
</evidence>
<evidence type="ECO:0000313" key="4">
    <source>
        <dbReference type="Proteomes" id="UP001369815"/>
    </source>
</evidence>
<dbReference type="GO" id="GO:0050660">
    <property type="term" value="F:flavin adenine dinucleotide binding"/>
    <property type="evidence" value="ECO:0007669"/>
    <property type="project" value="InterPro"/>
</dbReference>
<reference evidence="3 4" key="1">
    <citation type="journal article" date="2024" name="Front Chem Biol">
        <title>Unveiling the potential of Daldinia eschscholtzii MFLUCC 19-0629 through bioactivity and bioinformatics studies for enhanced sustainable agriculture production.</title>
        <authorList>
            <person name="Brooks S."/>
            <person name="Weaver J.A."/>
            <person name="Klomchit A."/>
            <person name="Alharthi S.A."/>
            <person name="Onlamun T."/>
            <person name="Nurani R."/>
            <person name="Vong T.K."/>
            <person name="Alberti F."/>
            <person name="Greco C."/>
        </authorList>
    </citation>
    <scope>NUCLEOTIDE SEQUENCE [LARGE SCALE GENOMIC DNA]</scope>
    <source>
        <strain evidence="3">MFLUCC 19-0629</strain>
    </source>
</reference>
<dbReference type="AlphaFoldDB" id="A0AAX6MV09"/>
<accession>A0AAX6MV09</accession>
<keyword evidence="4" id="KW-1185">Reference proteome</keyword>